<dbReference type="GO" id="GO:0016301">
    <property type="term" value="F:kinase activity"/>
    <property type="evidence" value="ECO:0007669"/>
    <property type="project" value="UniProtKB-KW"/>
</dbReference>
<dbReference type="Pfam" id="PF00425">
    <property type="entry name" value="Chorismate_bind"/>
    <property type="match status" value="1"/>
</dbReference>
<evidence type="ECO:0000256" key="4">
    <source>
        <dbReference type="ARBA" id="ARBA00022777"/>
    </source>
</evidence>
<dbReference type="EMBL" id="VMBG01000001">
    <property type="protein sequence ID" value="TSJ77870.1"/>
    <property type="molecule type" value="Genomic_DNA"/>
</dbReference>
<dbReference type="AlphaFoldDB" id="A0A556QMJ1"/>
<dbReference type="PANTHER" id="PTHR11236">
    <property type="entry name" value="AMINOBENZOATE/ANTHRANILATE SYNTHASE"/>
    <property type="match status" value="1"/>
</dbReference>
<dbReference type="GO" id="GO:0000162">
    <property type="term" value="P:L-tryptophan biosynthetic process"/>
    <property type="evidence" value="ECO:0007669"/>
    <property type="project" value="TreeGrafter"/>
</dbReference>
<keyword evidence="8" id="KW-0032">Aminotransferase</keyword>
<dbReference type="InterPro" id="IPR000550">
    <property type="entry name" value="Hppk"/>
</dbReference>
<dbReference type="NCBIfam" id="TIGR00553">
    <property type="entry name" value="pabB"/>
    <property type="match status" value="1"/>
</dbReference>
<name>A0A556QMJ1_9BACT</name>
<proteinExistence type="predicted"/>
<gene>
    <name evidence="8" type="primary">pabB</name>
    <name evidence="8" type="ORF">FPL22_00755</name>
</gene>
<evidence type="ECO:0000256" key="3">
    <source>
        <dbReference type="ARBA" id="ARBA00022741"/>
    </source>
</evidence>
<evidence type="ECO:0000313" key="8">
    <source>
        <dbReference type="EMBL" id="TSJ77870.1"/>
    </source>
</evidence>
<dbReference type="GO" id="GO:0046654">
    <property type="term" value="P:tetrahydrofolate biosynthetic process"/>
    <property type="evidence" value="ECO:0007669"/>
    <property type="project" value="UniProtKB-UniPathway"/>
</dbReference>
<keyword evidence="9" id="KW-1185">Reference proteome</keyword>
<dbReference type="GO" id="GO:0005524">
    <property type="term" value="F:ATP binding"/>
    <property type="evidence" value="ECO:0007669"/>
    <property type="project" value="UniProtKB-KW"/>
</dbReference>
<dbReference type="PROSITE" id="PS00794">
    <property type="entry name" value="HPPK"/>
    <property type="match status" value="1"/>
</dbReference>
<dbReference type="NCBIfam" id="TIGR01498">
    <property type="entry name" value="folK"/>
    <property type="match status" value="1"/>
</dbReference>
<dbReference type="InterPro" id="IPR035907">
    <property type="entry name" value="Hppk_sf"/>
</dbReference>
<keyword evidence="3" id="KW-0547">Nucleotide-binding</keyword>
<dbReference type="GO" id="GO:0003848">
    <property type="term" value="F:2-amino-4-hydroxy-6-hydroxymethyldihydropteridine diphosphokinase activity"/>
    <property type="evidence" value="ECO:0007669"/>
    <property type="project" value="InterPro"/>
</dbReference>
<dbReference type="SUPFAM" id="SSF55083">
    <property type="entry name" value="6-hydroxymethyl-7,8-dihydropterin pyrophosphokinase, HPPK"/>
    <property type="match status" value="1"/>
</dbReference>
<dbReference type="UniPathway" id="UPA00077">
    <property type="reaction ID" value="UER00155"/>
</dbReference>
<dbReference type="InterPro" id="IPR005802">
    <property type="entry name" value="ADC_synth_comp_1"/>
</dbReference>
<dbReference type="Proteomes" id="UP000315648">
    <property type="component" value="Unassembled WGS sequence"/>
</dbReference>
<dbReference type="OrthoDB" id="9803598at2"/>
<protein>
    <submittedName>
        <fullName evidence="8">Aminodeoxychorismate synthase component I</fullName>
        <ecNumber evidence="8">2.6.1.85</ecNumber>
    </submittedName>
</protein>
<dbReference type="Pfam" id="PF01288">
    <property type="entry name" value="HPPK"/>
    <property type="match status" value="1"/>
</dbReference>
<reference evidence="8 9" key="1">
    <citation type="submission" date="2019-07" db="EMBL/GenBank/DDBJ databases">
        <title>Description of 53C-WASEF.</title>
        <authorList>
            <person name="Pitt A."/>
            <person name="Hahn M.W."/>
        </authorList>
    </citation>
    <scope>NUCLEOTIDE SEQUENCE [LARGE SCALE GENOMIC DNA]</scope>
    <source>
        <strain evidence="8 9">53C-WASEF</strain>
    </source>
</reference>
<evidence type="ECO:0000256" key="1">
    <source>
        <dbReference type="ARBA" id="ARBA00005051"/>
    </source>
</evidence>
<dbReference type="Pfam" id="PF04715">
    <property type="entry name" value="Anth_synt_I_N"/>
    <property type="match status" value="1"/>
</dbReference>
<dbReference type="InterPro" id="IPR019999">
    <property type="entry name" value="Anth_synth_I-like"/>
</dbReference>
<dbReference type="PRINTS" id="PR00095">
    <property type="entry name" value="ANTSNTHASEI"/>
</dbReference>
<evidence type="ECO:0000259" key="7">
    <source>
        <dbReference type="PROSITE" id="PS00794"/>
    </source>
</evidence>
<dbReference type="EC" id="2.6.1.85" evidence="8"/>
<keyword evidence="4" id="KW-0418">Kinase</keyword>
<dbReference type="InterPro" id="IPR005801">
    <property type="entry name" value="ADC_synthase"/>
</dbReference>
<keyword evidence="5" id="KW-0067">ATP-binding</keyword>
<organism evidence="8 9">
    <name type="scientific">Rariglobus hedericola</name>
    <dbReference type="NCBI Taxonomy" id="2597822"/>
    <lineage>
        <taxon>Bacteria</taxon>
        <taxon>Pseudomonadati</taxon>
        <taxon>Verrucomicrobiota</taxon>
        <taxon>Opitutia</taxon>
        <taxon>Opitutales</taxon>
        <taxon>Opitutaceae</taxon>
        <taxon>Rariglobus</taxon>
    </lineage>
</organism>
<keyword evidence="6" id="KW-0289">Folate biosynthesis</keyword>
<comment type="pathway">
    <text evidence="1">Cofactor biosynthesis; tetrahydrofolate biosynthesis; 2-amino-4-hydroxy-6-hydroxymethyl-7,8-dihydropteridine diphosphate from 7,8-dihydroneopterin triphosphate: step 4/4.</text>
</comment>
<comment type="caution">
    <text evidence="8">The sequence shown here is derived from an EMBL/GenBank/DDBJ whole genome shotgun (WGS) entry which is preliminary data.</text>
</comment>
<sequence>MSPSKPANRVQTAYLGLGGNLGDRRALLAGALARLAATPEVRIARVSPVYETAALCLPDQDAQPDFLNLVVELETTLTPHALLAACLIIEQQLGRIRAERWGPRTIDLDVLLFANTTLSDDRLILPHPRLHERAFVLVPLADLAPDLIIHSESVRTHAARADTTGVVARPELALTPPVLLEEVTLPCPPHEFFHRIAGRDHAFFLDSGRSTNGLGAYSFIGFEPFHVFRTKHQPDTLGTLKTLLARYHRPNPVCNLISDKLPDDSAPPALPFTGGAVGFFGYELCTQLEKLPRVRPDDLPEIPDCEFAFYDALIAHEHATGRTWIVANPVATTPAAALLARLRETLSSHSVANPVCNLISYKPGIPTESKPTANFDFYSYKQAIGRIKNYIASGDVYQVNLTQRFSTPLPCAPYDLYLRLRDRSPAPFAAYLSYGPVQLISSSPERFLTLRERHVETRPIKGTRPRSADPTTDAALAAELLSSEKDRAELLMIVDLERNDLGRVCEFGSVRVDQLWRLESHPTVHHLVSTVSGQLRAGLDIIDCVRASFPGGSITGAPKIRSMQIIDELEPHRRHIYTGAIGYIGFDGNADLNIAIRTITCVNNHAYYHVGGGIVWDSEPAAEYQETLDKGRAMHEALTSPA</sequence>
<dbReference type="GO" id="GO:0046656">
    <property type="term" value="P:folic acid biosynthetic process"/>
    <property type="evidence" value="ECO:0007669"/>
    <property type="project" value="UniProtKB-KW"/>
</dbReference>
<dbReference type="InterPro" id="IPR015890">
    <property type="entry name" value="Chorismate_C"/>
</dbReference>
<evidence type="ECO:0000313" key="9">
    <source>
        <dbReference type="Proteomes" id="UP000315648"/>
    </source>
</evidence>
<evidence type="ECO:0000256" key="5">
    <source>
        <dbReference type="ARBA" id="ARBA00022840"/>
    </source>
</evidence>
<dbReference type="RefSeq" id="WP_144228212.1">
    <property type="nucleotide sequence ID" value="NZ_CBCRVV010000001.1"/>
</dbReference>
<dbReference type="Gene3D" id="3.60.120.10">
    <property type="entry name" value="Anthranilate synthase"/>
    <property type="match status" value="1"/>
</dbReference>
<dbReference type="Gene3D" id="3.30.70.560">
    <property type="entry name" value="7,8-Dihydro-6-hydroxymethylpterin-pyrophosphokinase HPPK"/>
    <property type="match status" value="1"/>
</dbReference>
<evidence type="ECO:0000256" key="2">
    <source>
        <dbReference type="ARBA" id="ARBA00022679"/>
    </source>
</evidence>
<keyword evidence="2 8" id="KW-0808">Transferase</keyword>
<feature type="domain" description="7,8-dihydro-6-hydroxymethylpterin-pyrophosphokinase" evidence="7">
    <location>
        <begin position="100"/>
        <end position="111"/>
    </location>
</feature>
<dbReference type="InterPro" id="IPR006805">
    <property type="entry name" value="Anth_synth_I_N"/>
</dbReference>
<dbReference type="PANTHER" id="PTHR11236:SF50">
    <property type="entry name" value="AMINODEOXYCHORISMATE SYNTHASE COMPONENT 1"/>
    <property type="match status" value="1"/>
</dbReference>
<evidence type="ECO:0000256" key="6">
    <source>
        <dbReference type="ARBA" id="ARBA00022909"/>
    </source>
</evidence>
<accession>A0A556QMJ1</accession>
<dbReference type="GO" id="GO:0046820">
    <property type="term" value="F:4-amino-4-deoxychorismate synthase activity"/>
    <property type="evidence" value="ECO:0007669"/>
    <property type="project" value="UniProtKB-EC"/>
</dbReference>
<dbReference type="SUPFAM" id="SSF56322">
    <property type="entry name" value="ADC synthase"/>
    <property type="match status" value="1"/>
</dbReference>
<dbReference type="CDD" id="cd00483">
    <property type="entry name" value="HPPK"/>
    <property type="match status" value="1"/>
</dbReference>